<dbReference type="GO" id="GO:0006508">
    <property type="term" value="P:proteolysis"/>
    <property type="evidence" value="ECO:0007669"/>
    <property type="project" value="UniProtKB-KW"/>
</dbReference>
<keyword evidence="2 8" id="KW-0645">Protease</keyword>
<reference evidence="8" key="1">
    <citation type="submission" date="2020-03" db="EMBL/GenBank/DDBJ databases">
        <title>Hybrid Assembly of Korean Phytophthora infestans isolates.</title>
        <authorList>
            <person name="Prokchorchik M."/>
            <person name="Lee Y."/>
            <person name="Seo J."/>
            <person name="Cho J.-H."/>
            <person name="Park Y.-E."/>
            <person name="Jang D.-C."/>
            <person name="Im J.-S."/>
            <person name="Choi J.-G."/>
            <person name="Park H.-J."/>
            <person name="Lee G.-B."/>
            <person name="Lee Y.-G."/>
            <person name="Hong S.-Y."/>
            <person name="Cho K."/>
            <person name="Sohn K.H."/>
        </authorList>
    </citation>
    <scope>NUCLEOTIDE SEQUENCE</scope>
    <source>
        <strain evidence="8">KR_2_A2</strain>
    </source>
</reference>
<keyword evidence="4" id="KW-0862">Zinc</keyword>
<feature type="domain" description="SWIM-type" evidence="7">
    <location>
        <begin position="116"/>
        <end position="148"/>
    </location>
</feature>
<dbReference type="PANTHER" id="PTHR31569:SF4">
    <property type="entry name" value="SWIM-TYPE DOMAIN-CONTAINING PROTEIN"/>
    <property type="match status" value="1"/>
</dbReference>
<dbReference type="InterPro" id="IPR052579">
    <property type="entry name" value="Zinc_finger_SWIM"/>
</dbReference>
<feature type="domain" description="Ubiquitin-like protease family profile" evidence="6">
    <location>
        <begin position="576"/>
        <end position="761"/>
    </location>
</feature>
<dbReference type="InterPro" id="IPR003653">
    <property type="entry name" value="Peptidase_C48_C"/>
</dbReference>
<feature type="region of interest" description="Disordered" evidence="5">
    <location>
        <begin position="247"/>
        <end position="297"/>
    </location>
</feature>
<feature type="compositionally biased region" description="Polar residues" evidence="5">
    <location>
        <begin position="283"/>
        <end position="296"/>
    </location>
</feature>
<feature type="region of interest" description="Disordered" evidence="5">
    <location>
        <begin position="372"/>
        <end position="406"/>
    </location>
</feature>
<evidence type="ECO:0000259" key="7">
    <source>
        <dbReference type="PROSITE" id="PS50966"/>
    </source>
</evidence>
<dbReference type="InterPro" id="IPR038765">
    <property type="entry name" value="Papain-like_cys_pep_sf"/>
</dbReference>
<keyword evidence="4" id="KW-0479">Metal-binding</keyword>
<evidence type="ECO:0000256" key="4">
    <source>
        <dbReference type="PROSITE-ProRule" id="PRU00325"/>
    </source>
</evidence>
<organism evidence="8 9">
    <name type="scientific">Phytophthora infestans</name>
    <name type="common">Potato late blight agent</name>
    <name type="synonym">Botrytis infestans</name>
    <dbReference type="NCBI Taxonomy" id="4787"/>
    <lineage>
        <taxon>Eukaryota</taxon>
        <taxon>Sar</taxon>
        <taxon>Stramenopiles</taxon>
        <taxon>Oomycota</taxon>
        <taxon>Peronosporomycetes</taxon>
        <taxon>Peronosporales</taxon>
        <taxon>Peronosporaceae</taxon>
        <taxon>Phytophthora</taxon>
    </lineage>
</organism>
<evidence type="ECO:0000313" key="9">
    <source>
        <dbReference type="Proteomes" id="UP000704712"/>
    </source>
</evidence>
<accession>A0A8S9TZ62</accession>
<keyword evidence="4" id="KW-0863">Zinc-finger</keyword>
<proteinExistence type="inferred from homology"/>
<dbReference type="GO" id="GO:0008270">
    <property type="term" value="F:zinc ion binding"/>
    <property type="evidence" value="ECO:0007669"/>
    <property type="project" value="UniProtKB-KW"/>
</dbReference>
<evidence type="ECO:0000256" key="5">
    <source>
        <dbReference type="SAM" id="MobiDB-lite"/>
    </source>
</evidence>
<dbReference type="GO" id="GO:0008234">
    <property type="term" value="F:cysteine-type peptidase activity"/>
    <property type="evidence" value="ECO:0007669"/>
    <property type="project" value="InterPro"/>
</dbReference>
<evidence type="ECO:0000256" key="3">
    <source>
        <dbReference type="ARBA" id="ARBA00022801"/>
    </source>
</evidence>
<dbReference type="Proteomes" id="UP000704712">
    <property type="component" value="Unassembled WGS sequence"/>
</dbReference>
<protein>
    <submittedName>
        <fullName evidence="8">Ulp1 protease family C-terminal catalytic domain-containing protein</fullName>
    </submittedName>
</protein>
<dbReference type="Gene3D" id="3.40.395.10">
    <property type="entry name" value="Adenoviral Proteinase, Chain A"/>
    <property type="match status" value="1"/>
</dbReference>
<evidence type="ECO:0000313" key="8">
    <source>
        <dbReference type="EMBL" id="KAF4133323.1"/>
    </source>
</evidence>
<feature type="compositionally biased region" description="Acidic residues" evidence="5">
    <location>
        <begin position="392"/>
        <end position="401"/>
    </location>
</feature>
<dbReference type="AlphaFoldDB" id="A0A8S9TZ62"/>
<keyword evidence="3" id="KW-0378">Hydrolase</keyword>
<dbReference type="PANTHER" id="PTHR31569">
    <property type="entry name" value="SWIM-TYPE DOMAIN-CONTAINING PROTEIN"/>
    <property type="match status" value="1"/>
</dbReference>
<dbReference type="EMBL" id="JAACNO010002405">
    <property type="protein sequence ID" value="KAF4133323.1"/>
    <property type="molecule type" value="Genomic_DNA"/>
</dbReference>
<evidence type="ECO:0000259" key="6">
    <source>
        <dbReference type="PROSITE" id="PS50600"/>
    </source>
</evidence>
<evidence type="ECO:0000256" key="2">
    <source>
        <dbReference type="ARBA" id="ARBA00022670"/>
    </source>
</evidence>
<dbReference type="Pfam" id="PF02902">
    <property type="entry name" value="Peptidase_C48"/>
    <property type="match status" value="1"/>
</dbReference>
<dbReference type="PROSITE" id="PS50600">
    <property type="entry name" value="ULP_PROTEASE"/>
    <property type="match status" value="1"/>
</dbReference>
<gene>
    <name evidence="8" type="ORF">GN958_ATG17444</name>
</gene>
<name>A0A8S9TZ62_PHYIN</name>
<dbReference type="InterPro" id="IPR007527">
    <property type="entry name" value="Znf_SWIM"/>
</dbReference>
<dbReference type="SUPFAM" id="SSF54001">
    <property type="entry name" value="Cysteine proteinases"/>
    <property type="match status" value="1"/>
</dbReference>
<evidence type="ECO:0000256" key="1">
    <source>
        <dbReference type="ARBA" id="ARBA00005234"/>
    </source>
</evidence>
<comment type="caution">
    <text evidence="8">The sequence shown here is derived from an EMBL/GenBank/DDBJ whole genome shotgun (WGS) entry which is preliminary data.</text>
</comment>
<feature type="compositionally biased region" description="Basic and acidic residues" evidence="5">
    <location>
        <begin position="379"/>
        <end position="391"/>
    </location>
</feature>
<dbReference type="PROSITE" id="PS50966">
    <property type="entry name" value="ZF_SWIM"/>
    <property type="match status" value="1"/>
</dbReference>
<sequence length="808" mass="92000">MKMLLRLEEKQQLWFSYFDDNWTTYECVVAILFWQTVNERSWARSINRIGVAVNSDYDEELNMLLNLVSRHAVELVKQQYEFAILPTTKYQYYPVGPYIMMQYDDENKTDDILEEYMISTEAWPCSCIFRMTHLLPCRHIIYYWNETDCDRLLPKSIIHPRWLLKNYRKLKSKVTLVEDVEEAFEIRDIKTPSTTRTKSQNEKFRELQVIGKQIAEIGCQWGTTAHATLTASMVQVLEAVKAGNCPLLRQPESKHPRSTSPSLPEPDSDSQASTVLHPERGTHANNDAQSETGNQSEIDRAINTDELSFEGISVDDNHDMQLSPTGAALLSFMEGVDADHLHPTQLAQDTFSTNSQNGVQSQTVIPSVNVHESQTGQTHFERREGNDVLNEREEESEESEEETRASTMPLWRISTTVRKSGRPKITQAARRKETREALRGTTQRVNAIANGETPSVALLLEAVAGKAPYSKYAASLRALTILQTKKPKVTVWEKRNKPSTAEERIMTVLPLRVLDTCITQVALFQNRWFSDHEKQMHEYGVSVSVGRAVYNVSTLKSMRCWHTALNKMDDVDEAIKWIDSLDLDAWKPDSSVWTKDLLAKEAVKKGLKDVGMLSEDAALTALCVRNEATAQVFALPAYVVRFPVYDVESIKNNDVWGKVEAALRETTTPTKSLYFFSTIFFGQNHWCAVLVNVRTGQVIIYDPQETADRVNQLKVYLKEKILSRLPALPSPKRFRFEAFEWIPQLDNYNCGVYILLFLEARLGDERPHGVEGNTRPAMQFFRYRYLCHNLLAIHDSAAAGGATSDASG</sequence>
<comment type="similarity">
    <text evidence="1">Belongs to the peptidase C48 family.</text>
</comment>